<dbReference type="PANTHER" id="PTHR10138:SF0">
    <property type="entry name" value="TRYPTOPHAN 2,3-DIOXYGENASE"/>
    <property type="match status" value="1"/>
</dbReference>
<organism evidence="1 2">
    <name type="scientific">Nocardia vulneris</name>
    <dbReference type="NCBI Taxonomy" id="1141657"/>
    <lineage>
        <taxon>Bacteria</taxon>
        <taxon>Bacillati</taxon>
        <taxon>Actinomycetota</taxon>
        <taxon>Actinomycetes</taxon>
        <taxon>Mycobacteriales</taxon>
        <taxon>Nocardiaceae</taxon>
        <taxon>Nocardia</taxon>
    </lineage>
</organism>
<dbReference type="Pfam" id="PF03301">
    <property type="entry name" value="Trp_dioxygenase"/>
    <property type="match status" value="1"/>
</dbReference>
<dbReference type="InterPro" id="IPR037217">
    <property type="entry name" value="Trp/Indoleamine_2_3_dOase-like"/>
</dbReference>
<dbReference type="Gene3D" id="1.20.58.480">
    <property type="match status" value="2"/>
</dbReference>
<proteinExistence type="predicted"/>
<comment type="caution">
    <text evidence="1">The sequence shown here is derived from an EMBL/GenBank/DDBJ whole genome shotgun (WGS) entry which is preliminary data.</text>
</comment>
<protein>
    <submittedName>
        <fullName evidence="1">Tryptophan 2,3-dioxygenase</fullName>
    </submittedName>
</protein>
<accession>A0ABR4ZLQ6</accession>
<dbReference type="Proteomes" id="UP000031364">
    <property type="component" value="Unassembled WGS sequence"/>
</dbReference>
<dbReference type="PANTHER" id="PTHR10138">
    <property type="entry name" value="TRYPTOPHAN 2,3-DIOXYGENASE"/>
    <property type="match status" value="1"/>
</dbReference>
<evidence type="ECO:0000313" key="2">
    <source>
        <dbReference type="Proteomes" id="UP000031364"/>
    </source>
</evidence>
<gene>
    <name evidence="1" type="ORF">FG87_04170</name>
</gene>
<evidence type="ECO:0000313" key="1">
    <source>
        <dbReference type="EMBL" id="KIA66017.1"/>
    </source>
</evidence>
<sequence>MSTIEDGSAAAQLREALSKPMFNTVLKAWVGDGTSDYEVYLRTAELLSLQTEADRLTDPDELMFQIVHQAQEIWLKLIAHELVGVVGELDGDDLWRVSARLDRTIRIAECLAREIRVLETLTPRTYQVIRRSLGNGSGQESPGYNAVLLAAEHVDAALDRLLDRRGVGLAEVYAAAQPALERICELLVDVDERFQLWLISHFMLVRRTIGVGHGVHALDGVPTRVLTGRMTKPLFRSLWQIRIELTESWRREGGYAPGAARTATAR</sequence>
<dbReference type="InterPro" id="IPR004981">
    <property type="entry name" value="Trp_2_3_dOase"/>
</dbReference>
<keyword evidence="2" id="KW-1185">Reference proteome</keyword>
<dbReference type="RefSeq" id="WP_043664907.1">
    <property type="nucleotide sequence ID" value="NZ_BDCI01000002.1"/>
</dbReference>
<reference evidence="1 2" key="1">
    <citation type="journal article" date="2014" name="Int. J. Syst. Evol. Microbiol.">
        <title>Nocardia vulneris sp. nov., isolated from wounds of human patients in North America.</title>
        <authorList>
            <person name="Lasker B.A."/>
            <person name="Bell M."/>
            <person name="Klenk H.P."/>
            <person name="Sproer C."/>
            <person name="Schumann C."/>
            <person name="Schumann P."/>
            <person name="Brown J.M."/>
        </authorList>
    </citation>
    <scope>NUCLEOTIDE SEQUENCE [LARGE SCALE GENOMIC DNA]</scope>
    <source>
        <strain evidence="1 2">W9851</strain>
    </source>
</reference>
<name>A0ABR4ZLQ6_9NOCA</name>
<dbReference type="EMBL" id="JNFP01000004">
    <property type="protein sequence ID" value="KIA66017.1"/>
    <property type="molecule type" value="Genomic_DNA"/>
</dbReference>
<dbReference type="SUPFAM" id="SSF140959">
    <property type="entry name" value="Indolic compounds 2,3-dioxygenase-like"/>
    <property type="match status" value="1"/>
</dbReference>